<keyword evidence="1" id="KW-0175">Coiled coil</keyword>
<proteinExistence type="predicted"/>
<reference evidence="2 3" key="1">
    <citation type="submission" date="2020-05" db="EMBL/GenBank/DDBJ databases">
        <authorList>
            <person name="Niu N."/>
        </authorList>
    </citation>
    <scope>NUCLEOTIDE SEQUENCE [LARGE SCALE GENOMIC DNA]</scope>
    <source>
        <strain evidence="2 3">LMG10982</strain>
    </source>
</reference>
<protein>
    <recommendedName>
        <fullName evidence="4">Chemotaxis protein</fullName>
    </recommendedName>
</protein>
<comment type="caution">
    <text evidence="2">The sequence shown here is derived from an EMBL/GenBank/DDBJ whole genome shotgun (WGS) entry which is preliminary data.</text>
</comment>
<evidence type="ECO:0000313" key="2">
    <source>
        <dbReference type="EMBL" id="NOL49271.1"/>
    </source>
</evidence>
<keyword evidence="3" id="KW-1185">Reference proteome</keyword>
<name>A0A7Y4LBH1_9BURK</name>
<evidence type="ECO:0008006" key="4">
    <source>
        <dbReference type="Google" id="ProtNLM"/>
    </source>
</evidence>
<dbReference type="RefSeq" id="WP_171588239.1">
    <property type="nucleotide sequence ID" value="NZ_JABGBO010000003.1"/>
</dbReference>
<gene>
    <name evidence="2" type="ORF">HKX40_03820</name>
</gene>
<dbReference type="EMBL" id="JABGBO010000003">
    <property type="protein sequence ID" value="NOL49271.1"/>
    <property type="molecule type" value="Genomic_DNA"/>
</dbReference>
<sequence length="323" mass="35950">MTLPLILLGTAAAGLIGYGAKNSLFGYVDKDRADRLIKEVESKYDDTFKKIAIINRIDSRGINQLNQLQLQIRQDIDEFHKLSEELLDKIHSSAPHQMPKVCVPQHELEEIKPLELPTMTCLPHVIGTGIIGGAAAYATYKVITALAAEEVCLGEMIIVAAPVLAIAGFAYANYAEKAIARAKDYELQIEQAIKKLNAIENRFLNIWGYTQKICYCTESIYAVFLRYFDTLKKHHIHLTSTQNIDEIKDEVLSAIDNGYKVAAILANLMSTPLFKVKKSENVVFGQDKAFSFETDENGNKILNEDDLNQALDLAAKAIIPFSS</sequence>
<feature type="coiled-coil region" evidence="1">
    <location>
        <begin position="175"/>
        <end position="202"/>
    </location>
</feature>
<dbReference type="Proteomes" id="UP000541421">
    <property type="component" value="Unassembled WGS sequence"/>
</dbReference>
<evidence type="ECO:0000256" key="1">
    <source>
        <dbReference type="SAM" id="Coils"/>
    </source>
</evidence>
<organism evidence="2 3">
    <name type="scientific">Pelistega europaea</name>
    <dbReference type="NCBI Taxonomy" id="106147"/>
    <lineage>
        <taxon>Bacteria</taxon>
        <taxon>Pseudomonadati</taxon>
        <taxon>Pseudomonadota</taxon>
        <taxon>Betaproteobacteria</taxon>
        <taxon>Burkholderiales</taxon>
        <taxon>Alcaligenaceae</taxon>
        <taxon>Pelistega</taxon>
    </lineage>
</organism>
<dbReference type="AlphaFoldDB" id="A0A7Y4LBH1"/>
<dbReference type="PROSITE" id="PS00018">
    <property type="entry name" value="EF_HAND_1"/>
    <property type="match status" value="1"/>
</dbReference>
<dbReference type="InterPro" id="IPR018247">
    <property type="entry name" value="EF_Hand_1_Ca_BS"/>
</dbReference>
<accession>A0A7Y4LBH1</accession>
<evidence type="ECO:0000313" key="3">
    <source>
        <dbReference type="Proteomes" id="UP000541421"/>
    </source>
</evidence>